<feature type="transmembrane region" description="Helical" evidence="6">
    <location>
        <begin position="381"/>
        <end position="403"/>
    </location>
</feature>
<dbReference type="AlphaFoldDB" id="A0A2S7L2E2"/>
<feature type="domain" description="DUF4131" evidence="8">
    <location>
        <begin position="33"/>
        <end position="183"/>
    </location>
</feature>
<keyword evidence="10" id="KW-1185">Reference proteome</keyword>
<feature type="transmembrane region" description="Helical" evidence="6">
    <location>
        <begin position="7"/>
        <end position="25"/>
    </location>
</feature>
<feature type="transmembrane region" description="Helical" evidence="6">
    <location>
        <begin position="502"/>
        <end position="518"/>
    </location>
</feature>
<evidence type="ECO:0000256" key="1">
    <source>
        <dbReference type="ARBA" id="ARBA00004651"/>
    </source>
</evidence>
<dbReference type="RefSeq" id="WP_104808222.1">
    <property type="nucleotide sequence ID" value="NZ_MQUA01000004.1"/>
</dbReference>
<evidence type="ECO:0000256" key="4">
    <source>
        <dbReference type="ARBA" id="ARBA00022989"/>
    </source>
</evidence>
<feature type="transmembrane region" description="Helical" evidence="6">
    <location>
        <begin position="475"/>
        <end position="495"/>
    </location>
</feature>
<dbReference type="InterPro" id="IPR025405">
    <property type="entry name" value="DUF4131"/>
</dbReference>
<organism evidence="9 10">
    <name type="scientific">Polaribacter filamentus</name>
    <dbReference type="NCBI Taxonomy" id="53483"/>
    <lineage>
        <taxon>Bacteria</taxon>
        <taxon>Pseudomonadati</taxon>
        <taxon>Bacteroidota</taxon>
        <taxon>Flavobacteriia</taxon>
        <taxon>Flavobacteriales</taxon>
        <taxon>Flavobacteriaceae</taxon>
    </lineage>
</organism>
<keyword evidence="3 6" id="KW-0812">Transmembrane</keyword>
<dbReference type="Pfam" id="PF03772">
    <property type="entry name" value="Competence"/>
    <property type="match status" value="1"/>
</dbReference>
<comment type="subcellular location">
    <subcellularLocation>
        <location evidence="1">Cell membrane</location>
        <topology evidence="1">Multi-pass membrane protein</topology>
    </subcellularLocation>
</comment>
<feature type="transmembrane region" description="Helical" evidence="6">
    <location>
        <begin position="31"/>
        <end position="50"/>
    </location>
</feature>
<feature type="transmembrane region" description="Helical" evidence="6">
    <location>
        <begin position="248"/>
        <end position="269"/>
    </location>
</feature>
<keyword evidence="2" id="KW-1003">Cell membrane</keyword>
<sequence>MKRLLNYLPLHFVGFLILGIYTQFFHQFWQFGFLKLFFLIASISLFLRIVRHKKIVTLLSFILFFFIGVSATYFDNDSNYSSYYQNHLKETSALILKIDKVLKSGYYHDKYEVKIIQIDAVKTIGKVLLNVAKDSSTTALKVDELFVVNSSFQTLNPSLNPHQFNYKNYLERQGIYQQLFLENQQFKRIGFQGFSLLGISEKFRDRIQESLEKFNFKADELAVINALLLGQRQDISKELIADYTRAGAIHILAVSGLHVGIILLILSWIFKPLERLKKGKFIKTILVVLFLWMFAFIAGLSASVVRAVTMFTFLAVGLAFQRKNVIEFSLISSMFFLLVLKPMFLFDVGFQLSYLAVFGIIWIQPRLYKGYKPRFKIVDKFWQLITVSFAAQVGVLPLSLFYFHQFPSLFWLSNLIIIPFLGAILIGGILIIFFSLIGFLPQFLGTFYGFVISLMNNFVGWISKQEQFLWKEISMSFFLMVSCYIFVIFAARFLIDKSARKLIYFLISILIIQSVLVFETHQKKIKKEFIVFHKSRNSVIGIRTGQKLLVHHDLDSLGIQKSNFITSYRIGENVDQAFNMNIPSFFEFEKQQILVIDSIGIYQLKGLKNPIVILQYSPKINLERLIKIINPKQIIADGNNYKTFVNRWKVICENEKTPFYYTGINGAFVYDKE</sequence>
<proteinExistence type="predicted"/>
<feature type="transmembrane region" description="Helical" evidence="6">
    <location>
        <begin position="409"/>
        <end position="436"/>
    </location>
</feature>
<protein>
    <submittedName>
        <fullName evidence="9">Competence protein</fullName>
    </submittedName>
</protein>
<gene>
    <name evidence="9" type="ORF">BST83_01255</name>
</gene>
<comment type="caution">
    <text evidence="9">The sequence shown here is derived from an EMBL/GenBank/DDBJ whole genome shotgun (WGS) entry which is preliminary data.</text>
</comment>
<evidence type="ECO:0000256" key="6">
    <source>
        <dbReference type="SAM" id="Phobius"/>
    </source>
</evidence>
<reference evidence="9 10" key="1">
    <citation type="submission" date="2016-11" db="EMBL/GenBank/DDBJ databases">
        <title>Trade-off between light-utilization and light-protection in marine flavobacteria.</title>
        <authorList>
            <person name="Kumagai Y."/>
        </authorList>
    </citation>
    <scope>NUCLEOTIDE SEQUENCE [LARGE SCALE GENOMIC DNA]</scope>
    <source>
        <strain evidence="9 10">ATCC 700397</strain>
    </source>
</reference>
<dbReference type="InterPro" id="IPR052159">
    <property type="entry name" value="Competence_DNA_uptake"/>
</dbReference>
<name>A0A2S7L2E2_9FLAO</name>
<evidence type="ECO:0000256" key="5">
    <source>
        <dbReference type="ARBA" id="ARBA00023136"/>
    </source>
</evidence>
<feature type="transmembrane region" description="Helical" evidence="6">
    <location>
        <begin position="281"/>
        <end position="298"/>
    </location>
</feature>
<dbReference type="EMBL" id="MQUA01000004">
    <property type="protein sequence ID" value="PQB09006.1"/>
    <property type="molecule type" value="Genomic_DNA"/>
</dbReference>
<evidence type="ECO:0000259" key="8">
    <source>
        <dbReference type="Pfam" id="PF13567"/>
    </source>
</evidence>
<feature type="transmembrane region" description="Helical" evidence="6">
    <location>
        <begin position="352"/>
        <end position="369"/>
    </location>
</feature>
<keyword evidence="4 6" id="KW-1133">Transmembrane helix</keyword>
<dbReference type="PANTHER" id="PTHR30619:SF1">
    <property type="entry name" value="RECOMBINATION PROTEIN 2"/>
    <property type="match status" value="1"/>
</dbReference>
<accession>A0A2S7L2E2</accession>
<dbReference type="Proteomes" id="UP000239522">
    <property type="component" value="Unassembled WGS sequence"/>
</dbReference>
<feature type="domain" description="ComEC/Rec2-related protein" evidence="7">
    <location>
        <begin position="227"/>
        <end position="491"/>
    </location>
</feature>
<dbReference type="InterPro" id="IPR004477">
    <property type="entry name" value="ComEC_N"/>
</dbReference>
<feature type="transmembrane region" description="Helical" evidence="6">
    <location>
        <begin position="55"/>
        <end position="74"/>
    </location>
</feature>
<dbReference type="GO" id="GO:0005886">
    <property type="term" value="C:plasma membrane"/>
    <property type="evidence" value="ECO:0007669"/>
    <property type="project" value="UniProtKB-SubCell"/>
</dbReference>
<keyword evidence="5 6" id="KW-0472">Membrane</keyword>
<evidence type="ECO:0000313" key="10">
    <source>
        <dbReference type="Proteomes" id="UP000239522"/>
    </source>
</evidence>
<dbReference type="NCBIfam" id="TIGR00360">
    <property type="entry name" value="ComEC_N-term"/>
    <property type="match status" value="1"/>
</dbReference>
<dbReference type="Pfam" id="PF13567">
    <property type="entry name" value="DUF4131"/>
    <property type="match status" value="1"/>
</dbReference>
<evidence type="ECO:0000259" key="7">
    <source>
        <dbReference type="Pfam" id="PF03772"/>
    </source>
</evidence>
<dbReference type="PANTHER" id="PTHR30619">
    <property type="entry name" value="DNA INTERNALIZATION/COMPETENCE PROTEIN COMEC/REC2"/>
    <property type="match status" value="1"/>
</dbReference>
<evidence type="ECO:0000256" key="3">
    <source>
        <dbReference type="ARBA" id="ARBA00022692"/>
    </source>
</evidence>
<evidence type="ECO:0000313" key="9">
    <source>
        <dbReference type="EMBL" id="PQB09006.1"/>
    </source>
</evidence>
<feature type="transmembrane region" description="Helical" evidence="6">
    <location>
        <begin position="443"/>
        <end position="463"/>
    </location>
</feature>
<evidence type="ECO:0000256" key="2">
    <source>
        <dbReference type="ARBA" id="ARBA00022475"/>
    </source>
</evidence>
<dbReference type="OrthoDB" id="9761531at2"/>